<dbReference type="GO" id="GO:0008270">
    <property type="term" value="F:zinc ion binding"/>
    <property type="evidence" value="ECO:0007669"/>
    <property type="project" value="UniProtKB-KW"/>
</dbReference>
<keyword evidence="6" id="KW-0833">Ubl conjugation pathway</keyword>
<evidence type="ECO:0000259" key="9">
    <source>
        <dbReference type="PROSITE" id="PS51873"/>
    </source>
</evidence>
<dbReference type="GO" id="GO:0004842">
    <property type="term" value="F:ubiquitin-protein transferase activity"/>
    <property type="evidence" value="ECO:0007669"/>
    <property type="project" value="TreeGrafter"/>
</dbReference>
<keyword evidence="4" id="KW-0677">Repeat</keyword>
<reference evidence="11" key="1">
    <citation type="submission" date="2021-01" db="EMBL/GenBank/DDBJ databases">
        <authorList>
            <consortium name="Genoscope - CEA"/>
            <person name="William W."/>
        </authorList>
    </citation>
    <scope>NUCLEOTIDE SEQUENCE</scope>
</reference>
<gene>
    <name evidence="10" type="ORF">PPRIM_AZ9-3.1.T1330012</name>
    <name evidence="11" type="ORF">PPRIM_AZ9-3.1.T1330020</name>
</gene>
<evidence type="ECO:0000256" key="5">
    <source>
        <dbReference type="ARBA" id="ARBA00022771"/>
    </source>
</evidence>
<evidence type="ECO:0000256" key="3">
    <source>
        <dbReference type="ARBA" id="ARBA00022723"/>
    </source>
</evidence>
<dbReference type="GO" id="GO:0097039">
    <property type="term" value="P:protein linear polyubiquitination"/>
    <property type="evidence" value="ECO:0007669"/>
    <property type="project" value="TreeGrafter"/>
</dbReference>
<evidence type="ECO:0000313" key="12">
    <source>
        <dbReference type="Proteomes" id="UP000688137"/>
    </source>
</evidence>
<dbReference type="GO" id="GO:0043130">
    <property type="term" value="F:ubiquitin binding"/>
    <property type="evidence" value="ECO:0007669"/>
    <property type="project" value="TreeGrafter"/>
</dbReference>
<keyword evidence="2" id="KW-0808">Transferase</keyword>
<keyword evidence="8" id="KW-1133">Transmembrane helix</keyword>
<dbReference type="InterPro" id="IPR002867">
    <property type="entry name" value="IBR_dom"/>
</dbReference>
<dbReference type="GO" id="GO:0043161">
    <property type="term" value="P:proteasome-mediated ubiquitin-dependent protein catabolic process"/>
    <property type="evidence" value="ECO:0007669"/>
    <property type="project" value="TreeGrafter"/>
</dbReference>
<evidence type="ECO:0000256" key="4">
    <source>
        <dbReference type="ARBA" id="ARBA00022737"/>
    </source>
</evidence>
<feature type="transmembrane region" description="Helical" evidence="8">
    <location>
        <begin position="394"/>
        <end position="411"/>
    </location>
</feature>
<dbReference type="SMART" id="SM00647">
    <property type="entry name" value="IBR"/>
    <property type="match status" value="2"/>
</dbReference>
<evidence type="ECO:0000313" key="11">
    <source>
        <dbReference type="EMBL" id="CAD8107146.1"/>
    </source>
</evidence>
<dbReference type="PANTHER" id="PTHR22770:SF13">
    <property type="entry name" value="RING-TYPE DOMAIN-CONTAINING PROTEIN"/>
    <property type="match status" value="1"/>
</dbReference>
<evidence type="ECO:0000256" key="6">
    <source>
        <dbReference type="ARBA" id="ARBA00022786"/>
    </source>
</evidence>
<dbReference type="PROSITE" id="PS51873">
    <property type="entry name" value="TRIAD"/>
    <property type="match status" value="1"/>
</dbReference>
<keyword evidence="5" id="KW-0863">Zinc-finger</keyword>
<sequence length="433" mass="50800">MNYVKFQDVIDDGIEPDNHSSKIDLQELQLIIDLTQLEGFNIFQSIYAIHFKGFSRIQDAAIYLQHDETHRYVQQSNNQCGVCNKSQQFHEKIDENSEKLVAKTNRIIDIIQENQQCCVCYLIYLDKDLVHLNSEKHLICLNCFYNYLRQSIDDRKINNIRCPHCDIPIRDIDVLEHSQELYTKYIKCHQNLEIAMNPNKAWCPTINCNSVIEFKQQSTISTCAYCKVEVCKLCKQRSHPLQTCEENLQQVLNEWQENRDTQQCPRCKIIVEKINGCNHMTCQFCQHEWCWICGSDYTSIHYAIFNPFGCPALMPGWIRQKDWSYVKLIIWRFICFILLIIFTPMFVLVIAPLFCIAKLKQTSFYRDKNCWIQACLLILALLIGVALIPIAVVVFAVALVPSIIGIIVFYYDERKRLEFRHQTALSRHFQQNA</sequence>
<keyword evidence="8" id="KW-0812">Transmembrane</keyword>
<name>A0A8S1PVK6_PARPR</name>
<dbReference type="Proteomes" id="UP000688137">
    <property type="component" value="Unassembled WGS sequence"/>
</dbReference>
<dbReference type="InterPro" id="IPR051628">
    <property type="entry name" value="LUBAC_E3_Ligases"/>
</dbReference>
<evidence type="ECO:0000256" key="8">
    <source>
        <dbReference type="SAM" id="Phobius"/>
    </source>
</evidence>
<feature type="domain" description="RING-type" evidence="9">
    <location>
        <begin position="113"/>
        <end position="314"/>
    </location>
</feature>
<dbReference type="AlphaFoldDB" id="A0A8S1PVK6"/>
<comment type="pathway">
    <text evidence="1">Protein modification; protein ubiquitination.</text>
</comment>
<keyword evidence="7" id="KW-0862">Zinc</keyword>
<evidence type="ECO:0000313" key="10">
    <source>
        <dbReference type="EMBL" id="CAD8107130.1"/>
    </source>
</evidence>
<dbReference type="InterPro" id="IPR044066">
    <property type="entry name" value="TRIAD_supradom"/>
</dbReference>
<feature type="transmembrane region" description="Helical" evidence="8">
    <location>
        <begin position="369"/>
        <end position="388"/>
    </location>
</feature>
<dbReference type="GO" id="GO:0000151">
    <property type="term" value="C:ubiquitin ligase complex"/>
    <property type="evidence" value="ECO:0007669"/>
    <property type="project" value="TreeGrafter"/>
</dbReference>
<keyword evidence="12" id="KW-1185">Reference proteome</keyword>
<dbReference type="EMBL" id="CAJJDM010000136">
    <property type="protein sequence ID" value="CAD8107146.1"/>
    <property type="molecule type" value="Genomic_DNA"/>
</dbReference>
<organism evidence="11 12">
    <name type="scientific">Paramecium primaurelia</name>
    <dbReference type="NCBI Taxonomy" id="5886"/>
    <lineage>
        <taxon>Eukaryota</taxon>
        <taxon>Sar</taxon>
        <taxon>Alveolata</taxon>
        <taxon>Ciliophora</taxon>
        <taxon>Intramacronucleata</taxon>
        <taxon>Oligohymenophorea</taxon>
        <taxon>Peniculida</taxon>
        <taxon>Parameciidae</taxon>
        <taxon>Paramecium</taxon>
    </lineage>
</organism>
<keyword evidence="3" id="KW-0479">Metal-binding</keyword>
<evidence type="ECO:0000256" key="7">
    <source>
        <dbReference type="ARBA" id="ARBA00022833"/>
    </source>
</evidence>
<dbReference type="CDD" id="cd20335">
    <property type="entry name" value="BRcat_RBR"/>
    <property type="match status" value="1"/>
</dbReference>
<dbReference type="Pfam" id="PF22191">
    <property type="entry name" value="IBR_1"/>
    <property type="match status" value="1"/>
</dbReference>
<dbReference type="OMA" id="INHISIY"/>
<keyword evidence="8" id="KW-0472">Membrane</keyword>
<protein>
    <recommendedName>
        <fullName evidence="9">RING-type domain-containing protein</fullName>
    </recommendedName>
</protein>
<dbReference type="EMBL" id="CAJJDM010000136">
    <property type="protein sequence ID" value="CAD8107130.1"/>
    <property type="molecule type" value="Genomic_DNA"/>
</dbReference>
<comment type="caution">
    <text evidence="11">The sequence shown here is derived from an EMBL/GenBank/DDBJ whole genome shotgun (WGS) entry which is preliminary data.</text>
</comment>
<accession>A0A8S1PVK6</accession>
<dbReference type="CDD" id="cd20336">
    <property type="entry name" value="Rcat_RBR"/>
    <property type="match status" value="1"/>
</dbReference>
<dbReference type="PANTHER" id="PTHR22770">
    <property type="entry name" value="UBIQUITIN CONJUGATING ENZYME 7 INTERACTING PROTEIN-RELATED"/>
    <property type="match status" value="1"/>
</dbReference>
<proteinExistence type="predicted"/>
<feature type="transmembrane region" description="Helical" evidence="8">
    <location>
        <begin position="329"/>
        <end position="357"/>
    </location>
</feature>
<evidence type="ECO:0000256" key="2">
    <source>
        <dbReference type="ARBA" id="ARBA00022679"/>
    </source>
</evidence>
<dbReference type="Pfam" id="PF01485">
    <property type="entry name" value="IBR"/>
    <property type="match status" value="1"/>
</dbReference>
<evidence type="ECO:0000256" key="1">
    <source>
        <dbReference type="ARBA" id="ARBA00004906"/>
    </source>
</evidence>